<dbReference type="RefSeq" id="WP_143034657.1">
    <property type="nucleotide sequence ID" value="NZ_FNGF01000001.1"/>
</dbReference>
<name>A0A1G9D5L8_9ACTN</name>
<protein>
    <submittedName>
        <fullName evidence="5">Glycosyl-hydrolase 97 N-terminal</fullName>
    </submittedName>
</protein>
<feature type="region of interest" description="Disordered" evidence="3">
    <location>
        <begin position="830"/>
        <end position="849"/>
    </location>
</feature>
<evidence type="ECO:0000256" key="3">
    <source>
        <dbReference type="SAM" id="MobiDB-lite"/>
    </source>
</evidence>
<dbReference type="InterPro" id="IPR014718">
    <property type="entry name" value="GH-type_carb-bd"/>
</dbReference>
<feature type="domain" description="Glycosyl hydrolase family 98 putative carbohydrate-binding module" evidence="4">
    <location>
        <begin position="686"/>
        <end position="829"/>
    </location>
</feature>
<dbReference type="InterPro" id="IPR029483">
    <property type="entry name" value="GH97_C"/>
</dbReference>
<sequence>MVHQSPELDVRADAVLLRAPGLGELRLGIRLGGTDLDIDSQLVRTTEREVEDEWTARSGKAVGTHRYRHTEQVHELRHASGLDWQVHVRTGADGTAVRYAAARLEGHHRLDADRTRLHLSQPGPDRADLDSAGLDRASIDRPTRVWALDYQTWYETPRFGADLPDLADGAYGFPFLVRTGDACVLATESGIDGRFSGAHAETADGVLAFVLAEPYEVTRGPLTPWRVFLTGSLARIVESRFVDELAPAPLEATGDTSWVRPGRAAWSWWSDFYSGAQLDRQRHFVDAAARLGWEHLLIDCGWDETWVPEIVAYASRRGIQVHLWAVWHDLDGPEGLAKLALWRSWGVAGVKVDFMESESKDRYRWYDTVLAETARLGLHVNFHGSVIPRGWARTWPQVVGYEAIRGSEYYVFFADTPLSAAHNVIQPFTRNVAGAMDYTPVAFGAPGRTTSDAHELALSVAFECGITHFADDVDAYLARPHAARFLAELAPAWDETLLLAGDPDREAVVARRSGDRWFIGAIATGEARTITVPLDRLGIDGYEAWTVSDGEDGLTAAQSTVDGLLTVDLAEHGGFAAILAPVGTLLRAAPRPELAAPYLEPAIALADADGAAEIATEPGAALRLAPGWTADDLGGGRWRVRAPRSLAPGRAGVVTVEIPGPDGPAAFAPGPEVPVVAHARVVRPLTEGTHRLSALSMTAFANESGPVERDTSNGGGNPADGRPMSIAGTGFTDGLGASTPSRIDLHPGGTADRLTLRVGVDDETPGTAARVSVHGDGREIFAAVVASGQPAVAVDLDLTGVTALSLRSDALPEHAEPAHVDWAAGRLHVGGTPSADTAPGDDARAAIKE</sequence>
<dbReference type="InterPro" id="IPR038637">
    <property type="entry name" value="NPCBM_sf"/>
</dbReference>
<reference evidence="6" key="1">
    <citation type="submission" date="2016-10" db="EMBL/GenBank/DDBJ databases">
        <authorList>
            <person name="Varghese N."/>
            <person name="Submissions S."/>
        </authorList>
    </citation>
    <scope>NUCLEOTIDE SEQUENCE [LARGE SCALE GENOMIC DNA]</scope>
    <source>
        <strain evidence="6">CGMCC 4.3147</strain>
    </source>
</reference>
<dbReference type="OrthoDB" id="9813184at2"/>
<dbReference type="GO" id="GO:0016798">
    <property type="term" value="F:hydrolase activity, acting on glycosyl bonds"/>
    <property type="evidence" value="ECO:0007669"/>
    <property type="project" value="UniProtKB-KW"/>
</dbReference>
<dbReference type="Proteomes" id="UP000198662">
    <property type="component" value="Unassembled WGS sequence"/>
</dbReference>
<keyword evidence="6" id="KW-1185">Reference proteome</keyword>
<dbReference type="Gene3D" id="2.60.120.1060">
    <property type="entry name" value="NPCBM/NEW2 domain"/>
    <property type="match status" value="1"/>
</dbReference>
<organism evidence="5 6">
    <name type="scientific">Glycomyces sambucus</name>
    <dbReference type="NCBI Taxonomy" id="380244"/>
    <lineage>
        <taxon>Bacteria</taxon>
        <taxon>Bacillati</taxon>
        <taxon>Actinomycetota</taxon>
        <taxon>Actinomycetes</taxon>
        <taxon>Glycomycetales</taxon>
        <taxon>Glycomycetaceae</taxon>
        <taxon>Glycomyces</taxon>
    </lineage>
</organism>
<dbReference type="GO" id="GO:0030246">
    <property type="term" value="F:carbohydrate binding"/>
    <property type="evidence" value="ECO:0007669"/>
    <property type="project" value="InterPro"/>
</dbReference>
<evidence type="ECO:0000256" key="1">
    <source>
        <dbReference type="ARBA" id="ARBA00022801"/>
    </source>
</evidence>
<gene>
    <name evidence="5" type="ORF">SAMN05216298_0691</name>
</gene>
<dbReference type="InterPro" id="IPR017853">
    <property type="entry name" value="GH"/>
</dbReference>
<accession>A0A1G9D5L8</accession>
<dbReference type="PANTHER" id="PTHR35803:SF2">
    <property type="entry name" value="RETAINING ALPHA-GALACTOSIDASE"/>
    <property type="match status" value="1"/>
</dbReference>
<dbReference type="STRING" id="380244.SAMN05216298_0691"/>
<dbReference type="Gene3D" id="3.20.20.70">
    <property type="entry name" value="Aldolase class I"/>
    <property type="match status" value="1"/>
</dbReference>
<keyword evidence="1 5" id="KW-0378">Hydrolase</keyword>
<dbReference type="PANTHER" id="PTHR35803">
    <property type="entry name" value="GLUCAN 1,4-ALPHA-GLUCOSIDASE SUSB-RELATED"/>
    <property type="match status" value="1"/>
</dbReference>
<dbReference type="InterPro" id="IPR013780">
    <property type="entry name" value="Glyco_hydro_b"/>
</dbReference>
<evidence type="ECO:0000256" key="2">
    <source>
        <dbReference type="ARBA" id="ARBA00023295"/>
    </source>
</evidence>
<evidence type="ECO:0000313" key="6">
    <source>
        <dbReference type="Proteomes" id="UP000198662"/>
    </source>
</evidence>
<evidence type="ECO:0000259" key="4">
    <source>
        <dbReference type="SMART" id="SM00776"/>
    </source>
</evidence>
<dbReference type="Pfam" id="PF08305">
    <property type="entry name" value="NPCBM"/>
    <property type="match status" value="1"/>
</dbReference>
<dbReference type="EMBL" id="FNGF01000001">
    <property type="protein sequence ID" value="SDK59167.1"/>
    <property type="molecule type" value="Genomic_DNA"/>
</dbReference>
<dbReference type="InterPro" id="IPR013222">
    <property type="entry name" value="Glyco_hyd_98_carb-bd"/>
</dbReference>
<keyword evidence="2" id="KW-0326">Glycosidase</keyword>
<evidence type="ECO:0000313" key="5">
    <source>
        <dbReference type="EMBL" id="SDK59167.1"/>
    </source>
</evidence>
<proteinExistence type="predicted"/>
<dbReference type="SUPFAM" id="SSF49785">
    <property type="entry name" value="Galactose-binding domain-like"/>
    <property type="match status" value="1"/>
</dbReference>
<dbReference type="Gene3D" id="2.60.40.1180">
    <property type="entry name" value="Golgi alpha-mannosidase II"/>
    <property type="match status" value="1"/>
</dbReference>
<dbReference type="AlphaFoldDB" id="A0A1G9D5L8"/>
<dbReference type="Pfam" id="PF10566">
    <property type="entry name" value="Glyco_hydro_97"/>
    <property type="match status" value="1"/>
</dbReference>
<dbReference type="SUPFAM" id="SSF51445">
    <property type="entry name" value="(Trans)glycosidases"/>
    <property type="match status" value="1"/>
</dbReference>
<dbReference type="InterPro" id="IPR013785">
    <property type="entry name" value="Aldolase_TIM"/>
</dbReference>
<feature type="region of interest" description="Disordered" evidence="3">
    <location>
        <begin position="700"/>
        <end position="750"/>
    </location>
</feature>
<dbReference type="SMART" id="SM00776">
    <property type="entry name" value="NPCBM"/>
    <property type="match status" value="1"/>
</dbReference>
<dbReference type="Pfam" id="PF14509">
    <property type="entry name" value="GH97_C"/>
    <property type="match status" value="1"/>
</dbReference>
<dbReference type="InterPro" id="IPR019563">
    <property type="entry name" value="GH97_catalytic"/>
</dbReference>
<dbReference type="InterPro" id="IPR008979">
    <property type="entry name" value="Galactose-bd-like_sf"/>
</dbReference>
<dbReference type="Gene3D" id="2.70.98.10">
    <property type="match status" value="1"/>
</dbReference>
<dbReference type="InterPro" id="IPR052720">
    <property type="entry name" value="Glycosyl_hydrolase_97"/>
</dbReference>